<sequence>MNVDDHPNHSIRKWTEDAQPYMIKPISMSKRNGESFTIFHIPECTYRQHDVYVEISGAVAWSHVIVDLCFVLMWVVTEEGILTTPTQISTFPESPTLQGKTLKSSKASKASHTDLKYPFENVDPV</sequence>
<accession>Q69XR9</accession>
<feature type="compositionally biased region" description="Polar residues" evidence="1">
    <location>
        <begin position="93"/>
        <end position="102"/>
    </location>
</feature>
<evidence type="ECO:0000313" key="2">
    <source>
        <dbReference type="EMBL" id="BAD35408.1"/>
    </source>
</evidence>
<reference evidence="3" key="2">
    <citation type="journal article" date="2008" name="Nucleic Acids Res.">
        <title>The rice annotation project database (RAP-DB): 2008 update.</title>
        <authorList>
            <consortium name="The rice annotation project (RAP)"/>
        </authorList>
    </citation>
    <scope>GENOME REANNOTATION</scope>
    <source>
        <strain evidence="3">cv. Nipponbare</strain>
    </source>
</reference>
<dbReference type="EMBL" id="AP003574">
    <property type="protein sequence ID" value="BAD35408.1"/>
    <property type="molecule type" value="Genomic_DNA"/>
</dbReference>
<gene>
    <name evidence="2" type="primary">P0526E12.20</name>
</gene>
<reference evidence="3" key="1">
    <citation type="journal article" date="2005" name="Nature">
        <title>The map-based sequence of the rice genome.</title>
        <authorList>
            <consortium name="International rice genome sequencing project (IRGSP)"/>
            <person name="Matsumoto T."/>
            <person name="Wu J."/>
            <person name="Kanamori H."/>
            <person name="Katayose Y."/>
            <person name="Fujisawa M."/>
            <person name="Namiki N."/>
            <person name="Mizuno H."/>
            <person name="Yamamoto K."/>
            <person name="Antonio B.A."/>
            <person name="Baba T."/>
            <person name="Sakata K."/>
            <person name="Nagamura Y."/>
            <person name="Aoki H."/>
            <person name="Arikawa K."/>
            <person name="Arita K."/>
            <person name="Bito T."/>
            <person name="Chiden Y."/>
            <person name="Fujitsuka N."/>
            <person name="Fukunaka R."/>
            <person name="Hamada M."/>
            <person name="Harada C."/>
            <person name="Hayashi A."/>
            <person name="Hijishita S."/>
            <person name="Honda M."/>
            <person name="Hosokawa S."/>
            <person name="Ichikawa Y."/>
            <person name="Idonuma A."/>
            <person name="Iijima M."/>
            <person name="Ikeda M."/>
            <person name="Ikeno M."/>
            <person name="Ito K."/>
            <person name="Ito S."/>
            <person name="Ito T."/>
            <person name="Ito Y."/>
            <person name="Ito Y."/>
            <person name="Iwabuchi A."/>
            <person name="Kamiya K."/>
            <person name="Karasawa W."/>
            <person name="Kurita K."/>
            <person name="Katagiri S."/>
            <person name="Kikuta A."/>
            <person name="Kobayashi H."/>
            <person name="Kobayashi N."/>
            <person name="Machita K."/>
            <person name="Maehara T."/>
            <person name="Masukawa M."/>
            <person name="Mizubayashi T."/>
            <person name="Mukai Y."/>
            <person name="Nagasaki H."/>
            <person name="Nagata Y."/>
            <person name="Naito S."/>
            <person name="Nakashima M."/>
            <person name="Nakama Y."/>
            <person name="Nakamichi Y."/>
            <person name="Nakamura M."/>
            <person name="Meguro A."/>
            <person name="Negishi M."/>
            <person name="Ohta I."/>
            <person name="Ohta T."/>
            <person name="Okamoto M."/>
            <person name="Ono N."/>
            <person name="Saji S."/>
            <person name="Sakaguchi M."/>
            <person name="Sakai K."/>
            <person name="Shibata M."/>
            <person name="Shimokawa T."/>
            <person name="Song J."/>
            <person name="Takazaki Y."/>
            <person name="Terasawa K."/>
            <person name="Tsugane M."/>
            <person name="Tsuji K."/>
            <person name="Ueda S."/>
            <person name="Waki K."/>
            <person name="Yamagata H."/>
            <person name="Yamamoto M."/>
            <person name="Yamamoto S."/>
            <person name="Yamane H."/>
            <person name="Yoshiki S."/>
            <person name="Yoshihara R."/>
            <person name="Yukawa K."/>
            <person name="Zhong H."/>
            <person name="Yano M."/>
            <person name="Yuan Q."/>
            <person name="Ouyang S."/>
            <person name="Liu J."/>
            <person name="Jones K.M."/>
            <person name="Gansberger K."/>
            <person name="Moffat K."/>
            <person name="Hill J."/>
            <person name="Bera J."/>
            <person name="Fadrosh D."/>
            <person name="Jin S."/>
            <person name="Johri S."/>
            <person name="Kim M."/>
            <person name="Overton L."/>
            <person name="Reardon M."/>
            <person name="Tsitrin T."/>
            <person name="Vuong H."/>
            <person name="Weaver B."/>
            <person name="Ciecko A."/>
            <person name="Tallon L."/>
            <person name="Jackson J."/>
            <person name="Pai G."/>
            <person name="Aken S.V."/>
            <person name="Utterback T."/>
            <person name="Reidmuller S."/>
            <person name="Feldblyum T."/>
            <person name="Hsiao J."/>
            <person name="Zismann V."/>
            <person name="Iobst S."/>
            <person name="de Vazeille A.R."/>
            <person name="Buell C.R."/>
            <person name="Ying K."/>
            <person name="Li Y."/>
            <person name="Lu T."/>
            <person name="Huang Y."/>
            <person name="Zhao Q."/>
            <person name="Feng Q."/>
            <person name="Zhang L."/>
            <person name="Zhu J."/>
            <person name="Weng Q."/>
            <person name="Mu J."/>
            <person name="Lu Y."/>
            <person name="Fan D."/>
            <person name="Liu Y."/>
            <person name="Guan J."/>
            <person name="Zhang Y."/>
            <person name="Yu S."/>
            <person name="Liu X."/>
            <person name="Zhang Y."/>
            <person name="Hong G."/>
            <person name="Han B."/>
            <person name="Choisne N."/>
            <person name="Demange N."/>
            <person name="Orjeda G."/>
            <person name="Samain S."/>
            <person name="Cattolico L."/>
            <person name="Pelletier E."/>
            <person name="Couloux A."/>
            <person name="Segurens B."/>
            <person name="Wincker P."/>
            <person name="D'Hont A."/>
            <person name="Scarpelli C."/>
            <person name="Weissenbach J."/>
            <person name="Salanoubat M."/>
            <person name="Quetier F."/>
            <person name="Yu Y."/>
            <person name="Kim H.R."/>
            <person name="Rambo T."/>
            <person name="Currie J."/>
            <person name="Collura K."/>
            <person name="Luo M."/>
            <person name="Yang T."/>
            <person name="Ammiraju J.S.S."/>
            <person name="Engler F."/>
            <person name="Soderlund C."/>
            <person name="Wing R.A."/>
            <person name="Palmer L.E."/>
            <person name="de la Bastide M."/>
            <person name="Spiegel L."/>
            <person name="Nascimento L."/>
            <person name="Zutavern T."/>
            <person name="O'Shaughnessy A."/>
            <person name="Dike S."/>
            <person name="Dedhia N."/>
            <person name="Preston R."/>
            <person name="Balija V."/>
            <person name="McCombie W.R."/>
            <person name="Chow T."/>
            <person name="Chen H."/>
            <person name="Chung M."/>
            <person name="Chen C."/>
            <person name="Shaw J."/>
            <person name="Wu H."/>
            <person name="Hsiao K."/>
            <person name="Chao Y."/>
            <person name="Chu M."/>
            <person name="Cheng C."/>
            <person name="Hour A."/>
            <person name="Lee P."/>
            <person name="Lin S."/>
            <person name="Lin Y."/>
            <person name="Liou J."/>
            <person name="Liu S."/>
            <person name="Hsing Y."/>
            <person name="Raghuvanshi S."/>
            <person name="Mohanty A."/>
            <person name="Bharti A.K."/>
            <person name="Gaur A."/>
            <person name="Gupta V."/>
            <person name="Kumar D."/>
            <person name="Ravi V."/>
            <person name="Vij S."/>
            <person name="Kapur A."/>
            <person name="Khurana P."/>
            <person name="Khurana P."/>
            <person name="Khurana J.P."/>
            <person name="Tyagi A.K."/>
            <person name="Gaikwad K."/>
            <person name="Singh A."/>
            <person name="Dalal V."/>
            <person name="Srivastava S."/>
            <person name="Dixit A."/>
            <person name="Pal A.K."/>
            <person name="Ghazi I.A."/>
            <person name="Yadav M."/>
            <person name="Pandit A."/>
            <person name="Bhargava A."/>
            <person name="Sureshbabu K."/>
            <person name="Batra K."/>
            <person name="Sharma T.R."/>
            <person name="Mohapatra T."/>
            <person name="Singh N.K."/>
            <person name="Messing J."/>
            <person name="Nelson A.B."/>
            <person name="Fuks G."/>
            <person name="Kavchok S."/>
            <person name="Keizer G."/>
            <person name="Linton E."/>
            <person name="Llaca V."/>
            <person name="Song R."/>
            <person name="Tanyolac B."/>
            <person name="Young S."/>
            <person name="Ho-Il K."/>
            <person name="Hahn J.H."/>
            <person name="Sangsakoo G."/>
            <person name="Vanavichit A."/>
            <person name="de Mattos Luiz.A.T."/>
            <person name="Zimmer P.D."/>
            <person name="Malone G."/>
            <person name="Dellagostin O."/>
            <person name="de Oliveira A.C."/>
            <person name="Bevan M."/>
            <person name="Bancroft I."/>
            <person name="Minx P."/>
            <person name="Cordum H."/>
            <person name="Wilson R."/>
            <person name="Cheng Z."/>
            <person name="Jin W."/>
            <person name="Jiang J."/>
            <person name="Leong S.A."/>
            <person name="Iwama H."/>
            <person name="Gojobori T."/>
            <person name="Itoh T."/>
            <person name="Niimura Y."/>
            <person name="Fujii Y."/>
            <person name="Habara T."/>
            <person name="Sakai H."/>
            <person name="Sato Y."/>
            <person name="Wilson G."/>
            <person name="Kumar K."/>
            <person name="McCouch S."/>
            <person name="Juretic N."/>
            <person name="Hoen D."/>
            <person name="Wright S."/>
            <person name="Bruskiewich R."/>
            <person name="Bureau T."/>
            <person name="Miyao A."/>
            <person name="Hirochika H."/>
            <person name="Nishikawa T."/>
            <person name="Kadowaki K."/>
            <person name="Sugiura M."/>
            <person name="Burr B."/>
            <person name="Sasaki T."/>
        </authorList>
    </citation>
    <scope>NUCLEOTIDE SEQUENCE [LARGE SCALE GENOMIC DNA]</scope>
    <source>
        <strain evidence="3">cv. Nipponbare</strain>
    </source>
</reference>
<evidence type="ECO:0000313" key="3">
    <source>
        <dbReference type="Proteomes" id="UP000000763"/>
    </source>
</evidence>
<evidence type="ECO:0000256" key="1">
    <source>
        <dbReference type="SAM" id="MobiDB-lite"/>
    </source>
</evidence>
<feature type="region of interest" description="Disordered" evidence="1">
    <location>
        <begin position="93"/>
        <end position="112"/>
    </location>
</feature>
<protein>
    <submittedName>
        <fullName evidence="2">Uncharacterized protein</fullName>
    </submittedName>
</protein>
<organism evidence="2 3">
    <name type="scientific">Oryza sativa subsp. japonica</name>
    <name type="common">Rice</name>
    <dbReference type="NCBI Taxonomy" id="39947"/>
    <lineage>
        <taxon>Eukaryota</taxon>
        <taxon>Viridiplantae</taxon>
        <taxon>Streptophyta</taxon>
        <taxon>Embryophyta</taxon>
        <taxon>Tracheophyta</taxon>
        <taxon>Spermatophyta</taxon>
        <taxon>Magnoliopsida</taxon>
        <taxon>Liliopsida</taxon>
        <taxon>Poales</taxon>
        <taxon>Poaceae</taxon>
        <taxon>BOP clade</taxon>
        <taxon>Oryzoideae</taxon>
        <taxon>Oryzeae</taxon>
        <taxon>Oryzinae</taxon>
        <taxon>Oryza</taxon>
        <taxon>Oryza sativa</taxon>
    </lineage>
</organism>
<dbReference type="AlphaFoldDB" id="Q69XR9"/>
<dbReference type="Proteomes" id="UP000000763">
    <property type="component" value="Chromosome 6"/>
</dbReference>
<proteinExistence type="predicted"/>
<name>Q69XR9_ORYSJ</name>